<evidence type="ECO:0008006" key="6">
    <source>
        <dbReference type="Google" id="ProtNLM"/>
    </source>
</evidence>
<name>A0A812IFV6_9DINO</name>
<protein>
    <recommendedName>
        <fullName evidence="6">Nucleotide-diphospho-sugar transferase domain-containing protein</fullName>
    </recommendedName>
</protein>
<dbReference type="EMBL" id="CAJNDS010000259">
    <property type="protein sequence ID" value="CAE7035048.1"/>
    <property type="molecule type" value="Genomic_DNA"/>
</dbReference>
<keyword evidence="3" id="KW-0808">Transferase</keyword>
<keyword evidence="2" id="KW-0328">Glycosyltransferase</keyword>
<evidence type="ECO:0000256" key="1">
    <source>
        <dbReference type="ARBA" id="ARBA00005664"/>
    </source>
</evidence>
<dbReference type="InterPro" id="IPR008630">
    <property type="entry name" value="Glyco_trans_34"/>
</dbReference>
<organism evidence="4 5">
    <name type="scientific">Symbiodinium natans</name>
    <dbReference type="NCBI Taxonomy" id="878477"/>
    <lineage>
        <taxon>Eukaryota</taxon>
        <taxon>Sar</taxon>
        <taxon>Alveolata</taxon>
        <taxon>Dinophyceae</taxon>
        <taxon>Suessiales</taxon>
        <taxon>Symbiodiniaceae</taxon>
        <taxon>Symbiodinium</taxon>
    </lineage>
</organism>
<dbReference type="PANTHER" id="PTHR31306:SF4">
    <property type="entry name" value="ALPHA-1,2-GALACTOSYLTRANSFERASE"/>
    <property type="match status" value="1"/>
</dbReference>
<evidence type="ECO:0000256" key="2">
    <source>
        <dbReference type="ARBA" id="ARBA00022676"/>
    </source>
</evidence>
<dbReference type="OrthoDB" id="407658at2759"/>
<dbReference type="GO" id="GO:0000139">
    <property type="term" value="C:Golgi membrane"/>
    <property type="evidence" value="ECO:0007669"/>
    <property type="project" value="TreeGrafter"/>
</dbReference>
<comment type="similarity">
    <text evidence="1">Belongs to the glycosyltransferase 34 family.</text>
</comment>
<dbReference type="InterPro" id="IPR029044">
    <property type="entry name" value="Nucleotide-diphossugar_trans"/>
</dbReference>
<accession>A0A812IFV6</accession>
<keyword evidence="5" id="KW-1185">Reference proteome</keyword>
<dbReference type="Gene3D" id="3.90.550.10">
    <property type="entry name" value="Spore Coat Polysaccharide Biosynthesis Protein SpsA, Chain A"/>
    <property type="match status" value="1"/>
</dbReference>
<sequence length="205" mass="23532">MEREVKSGKWDWVVWADCDTYFMNMSVTVESVLFTYAGIEERGELTLDPQVHMIVSEDSAMLNTGIFFVKGASWAEQLFERVWGTDDSPWINHPWWENAAIAWQFLKDNPRKFASEDLEEWAARGEGDLDGVYPPEVRVAPQSHFNSYHPITSRFQHDTWEEGKFVIAFNGVLSASSPTVVRTLYGNYYLRACELNNLSSCEGID</sequence>
<evidence type="ECO:0000256" key="3">
    <source>
        <dbReference type="ARBA" id="ARBA00022679"/>
    </source>
</evidence>
<dbReference type="AlphaFoldDB" id="A0A812IFV6"/>
<evidence type="ECO:0000313" key="5">
    <source>
        <dbReference type="Proteomes" id="UP000604046"/>
    </source>
</evidence>
<reference evidence="4" key="1">
    <citation type="submission" date="2021-02" db="EMBL/GenBank/DDBJ databases">
        <authorList>
            <person name="Dougan E. K."/>
            <person name="Rhodes N."/>
            <person name="Thang M."/>
            <person name="Chan C."/>
        </authorList>
    </citation>
    <scope>NUCLEOTIDE SEQUENCE</scope>
</reference>
<dbReference type="PANTHER" id="PTHR31306">
    <property type="entry name" value="ALPHA-1,6-MANNOSYLTRANSFERASE MNN11-RELATED"/>
    <property type="match status" value="1"/>
</dbReference>
<dbReference type="Proteomes" id="UP000604046">
    <property type="component" value="Unassembled WGS sequence"/>
</dbReference>
<proteinExistence type="inferred from homology"/>
<gene>
    <name evidence="4" type="ORF">SNAT2548_LOCUS4235</name>
</gene>
<dbReference type="GO" id="GO:0016757">
    <property type="term" value="F:glycosyltransferase activity"/>
    <property type="evidence" value="ECO:0007669"/>
    <property type="project" value="UniProtKB-KW"/>
</dbReference>
<dbReference type="GO" id="GO:0006487">
    <property type="term" value="P:protein N-linked glycosylation"/>
    <property type="evidence" value="ECO:0007669"/>
    <property type="project" value="TreeGrafter"/>
</dbReference>
<comment type="caution">
    <text evidence="4">The sequence shown here is derived from an EMBL/GenBank/DDBJ whole genome shotgun (WGS) entry which is preliminary data.</text>
</comment>
<evidence type="ECO:0000313" key="4">
    <source>
        <dbReference type="EMBL" id="CAE7035048.1"/>
    </source>
</evidence>